<keyword evidence="1" id="KW-0436">Ligase</keyword>
<dbReference type="Proteomes" id="UP001500227">
    <property type="component" value="Unassembled WGS sequence"/>
</dbReference>
<evidence type="ECO:0000313" key="4">
    <source>
        <dbReference type="EMBL" id="GAA5089781.1"/>
    </source>
</evidence>
<dbReference type="InterPro" id="IPR025110">
    <property type="entry name" value="AMP-bd_C"/>
</dbReference>
<evidence type="ECO:0000313" key="5">
    <source>
        <dbReference type="Proteomes" id="UP001500227"/>
    </source>
</evidence>
<proteinExistence type="predicted"/>
<keyword evidence="5" id="KW-1185">Reference proteome</keyword>
<dbReference type="InterPro" id="IPR045851">
    <property type="entry name" value="AMP-bd_C_sf"/>
</dbReference>
<dbReference type="Gene3D" id="3.30.300.30">
    <property type="match status" value="1"/>
</dbReference>
<dbReference type="InterPro" id="IPR000873">
    <property type="entry name" value="AMP-dep_synth/lig_dom"/>
</dbReference>
<sequence length="550" mass="60935">MEPTGLVDQFARNHLPPLDQWPVLLLDNNPDIAYPKRLNAAIELLSQQVHNGFGDHIALEWLENNEKKHVTYRELDQLSNQIAHVFVEDMGLVSGNRILLRGPNNLMMAASWLAALKAGLVTVPTMPLLRAVELKTILDKAEVQAAVCDQRLAEELNYCMDPEHPHYSPFLQTAMFFNSDQAQSLEQLAKTKPTDFSACDTAADDVCLIAFTSGTTGQPKGCMHFHRDVLIMCDTFAKHILRLQPQDKVCGTPPLAFTFGLGGLLCFPLRAGASAVLAESLNPRTMLEYIDRFQVTMTFTAPTFYRQMAGLVQNFSLKSLHSTVSAGEALPQATRELWKKATGIEMIDGIGGTEMIHVYVSSRPEDVRPGAIGQVVPGFEAQVVDDQLQPVPNGTVGRLAVRGPTGCRYLSDPRQTQFVQGGWNLPGDTFIMDDDGYLYYQARNDDMIISSGYNIAGPEVEDCLLKHPAVAECGVIGIPDEVRGQILKAFIVLKDEAEPSEVLIKELQDFVKQNAAPYKYPRAIEFVEALPRTETGKLQRFMLRQMATTN</sequence>
<dbReference type="Pfam" id="PF00501">
    <property type="entry name" value="AMP-binding"/>
    <property type="match status" value="1"/>
</dbReference>
<evidence type="ECO:0000259" key="2">
    <source>
        <dbReference type="Pfam" id="PF00501"/>
    </source>
</evidence>
<gene>
    <name evidence="4" type="ORF">GCM10023337_13190</name>
</gene>
<dbReference type="Gene3D" id="3.40.50.12780">
    <property type="entry name" value="N-terminal domain of ligase-like"/>
    <property type="match status" value="1"/>
</dbReference>
<feature type="domain" description="AMP-dependent synthetase/ligase" evidence="2">
    <location>
        <begin position="51"/>
        <end position="405"/>
    </location>
</feature>
<dbReference type="InterPro" id="IPR020845">
    <property type="entry name" value="AMP-binding_CS"/>
</dbReference>
<evidence type="ECO:0000256" key="1">
    <source>
        <dbReference type="ARBA" id="ARBA00022598"/>
    </source>
</evidence>
<dbReference type="SUPFAM" id="SSF56801">
    <property type="entry name" value="Acetyl-CoA synthetase-like"/>
    <property type="match status" value="1"/>
</dbReference>
<evidence type="ECO:0000259" key="3">
    <source>
        <dbReference type="Pfam" id="PF13193"/>
    </source>
</evidence>
<accession>A0ABP9M5W5</accession>
<dbReference type="PANTHER" id="PTHR43352:SF1">
    <property type="entry name" value="ANTHRANILATE--COA LIGASE"/>
    <property type="match status" value="1"/>
</dbReference>
<dbReference type="PANTHER" id="PTHR43352">
    <property type="entry name" value="ACETYL-COA SYNTHETASE"/>
    <property type="match status" value="1"/>
</dbReference>
<feature type="domain" description="AMP-binding enzyme C-terminal" evidence="3">
    <location>
        <begin position="459"/>
        <end position="537"/>
    </location>
</feature>
<dbReference type="PROSITE" id="PS00455">
    <property type="entry name" value="AMP_BINDING"/>
    <property type="match status" value="1"/>
</dbReference>
<protein>
    <submittedName>
        <fullName evidence="4">AMP-binding protein</fullName>
    </submittedName>
</protein>
<dbReference type="RefSeq" id="WP_345370541.1">
    <property type="nucleotide sequence ID" value="NZ_BAABKD010000009.1"/>
</dbReference>
<dbReference type="EMBL" id="BAABKD010000009">
    <property type="protein sequence ID" value="GAA5089781.1"/>
    <property type="molecule type" value="Genomic_DNA"/>
</dbReference>
<organism evidence="4 5">
    <name type="scientific">Paenalcaligenes hermetiae</name>
    <dbReference type="NCBI Taxonomy" id="1157987"/>
    <lineage>
        <taxon>Bacteria</taxon>
        <taxon>Pseudomonadati</taxon>
        <taxon>Pseudomonadota</taxon>
        <taxon>Betaproteobacteria</taxon>
        <taxon>Burkholderiales</taxon>
        <taxon>Alcaligenaceae</taxon>
        <taxon>Paenalcaligenes</taxon>
    </lineage>
</organism>
<dbReference type="InterPro" id="IPR042099">
    <property type="entry name" value="ANL_N_sf"/>
</dbReference>
<name>A0ABP9M5W5_9BURK</name>
<reference evidence="5" key="1">
    <citation type="journal article" date="2019" name="Int. J. Syst. Evol. Microbiol.">
        <title>The Global Catalogue of Microorganisms (GCM) 10K type strain sequencing project: providing services to taxonomists for standard genome sequencing and annotation.</title>
        <authorList>
            <consortium name="The Broad Institute Genomics Platform"/>
            <consortium name="The Broad Institute Genome Sequencing Center for Infectious Disease"/>
            <person name="Wu L."/>
            <person name="Ma J."/>
        </authorList>
    </citation>
    <scope>NUCLEOTIDE SEQUENCE [LARGE SCALE GENOMIC DNA]</scope>
    <source>
        <strain evidence="5">JCM 18423</strain>
    </source>
</reference>
<dbReference type="Pfam" id="PF13193">
    <property type="entry name" value="AMP-binding_C"/>
    <property type="match status" value="1"/>
</dbReference>
<comment type="caution">
    <text evidence="4">The sequence shown here is derived from an EMBL/GenBank/DDBJ whole genome shotgun (WGS) entry which is preliminary data.</text>
</comment>